<dbReference type="PRINTS" id="PR00411">
    <property type="entry name" value="PNDRDTASEI"/>
</dbReference>
<organism evidence="6 7">
    <name type="scientific">Marasmiellus scandens</name>
    <dbReference type="NCBI Taxonomy" id="2682957"/>
    <lineage>
        <taxon>Eukaryota</taxon>
        <taxon>Fungi</taxon>
        <taxon>Dikarya</taxon>
        <taxon>Basidiomycota</taxon>
        <taxon>Agaricomycotina</taxon>
        <taxon>Agaricomycetes</taxon>
        <taxon>Agaricomycetidae</taxon>
        <taxon>Agaricales</taxon>
        <taxon>Marasmiineae</taxon>
        <taxon>Omphalotaceae</taxon>
        <taxon>Marasmiellus</taxon>
    </lineage>
</organism>
<dbReference type="PANTHER" id="PTHR43735">
    <property type="entry name" value="APOPTOSIS-INDUCING FACTOR 1"/>
    <property type="match status" value="1"/>
</dbReference>
<keyword evidence="7" id="KW-1185">Reference proteome</keyword>
<evidence type="ECO:0000256" key="3">
    <source>
        <dbReference type="ARBA" id="ARBA00022827"/>
    </source>
</evidence>
<evidence type="ECO:0000313" key="6">
    <source>
        <dbReference type="EMBL" id="KAK7451038.1"/>
    </source>
</evidence>
<dbReference type="InterPro" id="IPR036188">
    <property type="entry name" value="FAD/NAD-bd_sf"/>
</dbReference>
<evidence type="ECO:0000256" key="1">
    <source>
        <dbReference type="ARBA" id="ARBA00006442"/>
    </source>
</evidence>
<accession>A0ABR1J683</accession>
<keyword evidence="2" id="KW-0285">Flavoprotein</keyword>
<dbReference type="PRINTS" id="PR00368">
    <property type="entry name" value="FADPNR"/>
</dbReference>
<gene>
    <name evidence="6" type="ORF">VKT23_012713</name>
</gene>
<keyword evidence="3" id="KW-0274">FAD</keyword>
<proteinExistence type="inferred from homology"/>
<evidence type="ECO:0000259" key="5">
    <source>
        <dbReference type="Pfam" id="PF07992"/>
    </source>
</evidence>
<feature type="domain" description="FAD/NAD(P)-binding" evidence="5">
    <location>
        <begin position="5"/>
        <end position="299"/>
    </location>
</feature>
<name>A0ABR1J683_9AGAR</name>
<dbReference type="PANTHER" id="PTHR43735:SF3">
    <property type="entry name" value="FERROPTOSIS SUPPRESSOR PROTEIN 1"/>
    <property type="match status" value="1"/>
</dbReference>
<dbReference type="InterPro" id="IPR023753">
    <property type="entry name" value="FAD/NAD-binding_dom"/>
</dbReference>
<sequence length="379" mass="40759">MSRKTIVIVGGGHAGVAIAHPLSKALSPETHRIVVVNPRPYRVILPGSLRLVVSDTDKLEDPESGALVPYDKLFVKDNIGTVVHASVTDVVPKSGEKGGKVVLSNGEEVEYDALVLASGSEWSTPIDFPDGDRDTLLNYISQKRQEFARAKEVLIVGGGAVGIELAGEIKDVWPDKPVTIIHRDTTLLNSTYPDRFRNRLTSQVKSRGIKFLLDDSLDGEIPSSAPPEGLRTKKGQVLKADVVVRALGPKPNTSYLTNSLSSVLTSKGTVKVEPTLQVQGYSNIFAAGDIVEWDEQKQAAKAGMGHAPIVVNNVQEYLKGGNKMKVYKGSMELIMVTNGKSGGLGYGDMLWGIVFGTFLTVKIKSKSLMLPMARGLSGN</sequence>
<dbReference type="Gene3D" id="3.50.50.100">
    <property type="match status" value="1"/>
</dbReference>
<dbReference type="Pfam" id="PF07992">
    <property type="entry name" value="Pyr_redox_2"/>
    <property type="match status" value="1"/>
</dbReference>
<evidence type="ECO:0000313" key="7">
    <source>
        <dbReference type="Proteomes" id="UP001498398"/>
    </source>
</evidence>
<protein>
    <recommendedName>
        <fullName evidence="5">FAD/NAD(P)-binding domain-containing protein</fullName>
    </recommendedName>
</protein>
<evidence type="ECO:0000256" key="4">
    <source>
        <dbReference type="ARBA" id="ARBA00023002"/>
    </source>
</evidence>
<dbReference type="Proteomes" id="UP001498398">
    <property type="component" value="Unassembled WGS sequence"/>
</dbReference>
<comment type="similarity">
    <text evidence="1">Belongs to the FAD-dependent oxidoreductase family.</text>
</comment>
<dbReference type="SUPFAM" id="SSF51905">
    <property type="entry name" value="FAD/NAD(P)-binding domain"/>
    <property type="match status" value="1"/>
</dbReference>
<dbReference type="EMBL" id="JBANRG010000032">
    <property type="protein sequence ID" value="KAK7451038.1"/>
    <property type="molecule type" value="Genomic_DNA"/>
</dbReference>
<evidence type="ECO:0000256" key="2">
    <source>
        <dbReference type="ARBA" id="ARBA00022630"/>
    </source>
</evidence>
<keyword evidence="4" id="KW-0560">Oxidoreductase</keyword>
<comment type="caution">
    <text evidence="6">The sequence shown here is derived from an EMBL/GenBank/DDBJ whole genome shotgun (WGS) entry which is preliminary data.</text>
</comment>
<reference evidence="6 7" key="1">
    <citation type="submission" date="2024-01" db="EMBL/GenBank/DDBJ databases">
        <title>A draft genome for the cacao thread blight pathogen Marasmiellus scandens.</title>
        <authorList>
            <person name="Baruah I.K."/>
            <person name="Leung J."/>
            <person name="Bukari Y."/>
            <person name="Amoako-Attah I."/>
            <person name="Meinhardt L.W."/>
            <person name="Bailey B.A."/>
            <person name="Cohen S.P."/>
        </authorList>
    </citation>
    <scope>NUCLEOTIDE SEQUENCE [LARGE SCALE GENOMIC DNA]</scope>
    <source>
        <strain evidence="6 7">GH-19</strain>
    </source>
</reference>